<dbReference type="Proteomes" id="UP001281761">
    <property type="component" value="Unassembled WGS sequence"/>
</dbReference>
<proteinExistence type="predicted"/>
<accession>A0ABQ9X273</accession>
<sequence>MSSGDNRENHLTITATEKNPIERFDELLALYSNPNERYPRVSQKSLVDHLERCLDHLTKDQRTDCLHRFGAALSQRDCQDIDVGSLTKIVSSNEDAIILFHASGLSLSILKQIQPNPTNNDRLIQLSQLSEICPLVSIEPLSTDLSSFFRNFLCNPLPYLGNNDPNCRSSLSVFMDILCNEMMACSILGIGDVVYETIVSNFHVFSESISRIPIQRPRVDYNLRDLQKIVKISQNETDPVKRIAAFIRHVKDLTIYEGNSDGNHPMSLLSQCLQHTATFLNAHPDLIDSFLETVDLSSSPSDTPSRHNRNLNLISALSHEPLLDPTFPLHSLLSPRSFTDPASSFIRMASTNPSLFRRLVEMHAERILDIAISAAVNTVQVVSDSPSEPRCLDFGRATQNWVVLLNAMTNVKMYLTQKSEAYISLEFSLLTLLVLSAASTHDELSTAAVSVFSNQFGLSTPQTEALLFATPTTFPVTDAFAPRDSPTLGESDHEQIASQSICAEAGRCIVLKSRTNISKPFKSLDFAGCLVNAFHSTTTLPHSFPFFSPELCGLSQQPSVWNDSSRPSPLTALTALTDITLNVVYSRSHWQPNMSLTDDERRDINFLHLFPFLGPESQIQILSSFPARNRSSSQLIFEKVECLVEMATENSVNSPFALLKEMRNVAELVFRGNQQTSIFGSSTLQPQSSQFETSIVEKLRTAEGEERWRLLTQLAVVSNAPPDIANELMRVENDAQALFLLSLHTIQSTPRPNLHLDSNLAAFDRLVELAGHFSNLPLVEVIMFHIADTVETCTLPPLNHSLYQIEPKSEVRDLVINTLQTIAPLRREGVEEGCAVGKDEVTSQIVDSCLKVLRFLMKFESFDPTPVIDSLVSLAVTTDLSLLRSILVVLQEIEERTRHTPTPFSITRATAPFRDSCQSSVTHQPLPSIVASILLSDRLDYLQILFRHHESWSPFIFFQHSSRSLTQNLPGLTETQVSEIAKAAAQTICLILEERRATTARTLTSDDPFDVSLAQKVSHTTSQLLFFILHEMIIPRFTVDIPESTLLPLAPFLTRILTIVVPSSPDRVEIRSDEDEDSQLLDNFLSLVLSLINTGTPSTLSTPPLSSLLSVLSIALVRLDSIPSSLDLHNRFCDLFRLSENRSDTQVRQFVHALCSEGMEDRSDVALDSFSLDFLNKGRGANTHRRVE</sequence>
<evidence type="ECO:0000313" key="2">
    <source>
        <dbReference type="Proteomes" id="UP001281761"/>
    </source>
</evidence>
<reference evidence="1 2" key="1">
    <citation type="journal article" date="2022" name="bioRxiv">
        <title>Genomics of Preaxostyla Flagellates Illuminates Evolutionary Transitions and the Path Towards Mitochondrial Loss.</title>
        <authorList>
            <person name="Novak L.V.F."/>
            <person name="Treitli S.C."/>
            <person name="Pyrih J."/>
            <person name="Halakuc P."/>
            <person name="Pipaliya S.V."/>
            <person name="Vacek V."/>
            <person name="Brzon O."/>
            <person name="Soukal P."/>
            <person name="Eme L."/>
            <person name="Dacks J.B."/>
            <person name="Karnkowska A."/>
            <person name="Elias M."/>
            <person name="Hampl V."/>
        </authorList>
    </citation>
    <scope>NUCLEOTIDE SEQUENCE [LARGE SCALE GENOMIC DNA]</scope>
    <source>
        <strain evidence="1">NAU3</strain>
        <tissue evidence="1">Gut</tissue>
    </source>
</reference>
<gene>
    <name evidence="1" type="ORF">BLNAU_20697</name>
</gene>
<dbReference type="EMBL" id="JARBJD010000301">
    <property type="protein sequence ID" value="KAK2944395.1"/>
    <property type="molecule type" value="Genomic_DNA"/>
</dbReference>
<name>A0ABQ9X273_9EUKA</name>
<organism evidence="1 2">
    <name type="scientific">Blattamonas nauphoetae</name>
    <dbReference type="NCBI Taxonomy" id="2049346"/>
    <lineage>
        <taxon>Eukaryota</taxon>
        <taxon>Metamonada</taxon>
        <taxon>Preaxostyla</taxon>
        <taxon>Oxymonadida</taxon>
        <taxon>Blattamonas</taxon>
    </lineage>
</organism>
<protein>
    <submittedName>
        <fullName evidence="1">Uncharacterized protein</fullName>
    </submittedName>
</protein>
<keyword evidence="2" id="KW-1185">Reference proteome</keyword>
<comment type="caution">
    <text evidence="1">The sequence shown here is derived from an EMBL/GenBank/DDBJ whole genome shotgun (WGS) entry which is preliminary data.</text>
</comment>
<evidence type="ECO:0000313" key="1">
    <source>
        <dbReference type="EMBL" id="KAK2944395.1"/>
    </source>
</evidence>